<accession>A0ABN7LTV3</accession>
<keyword evidence="3" id="KW-1185">Reference proteome</keyword>
<proteinExistence type="predicted"/>
<name>A0ABN7LTV3_9BACT</name>
<reference evidence="2 3" key="1">
    <citation type="submission" date="2021-02" db="EMBL/GenBank/DDBJ databases">
        <authorList>
            <person name="Han P."/>
        </authorList>
    </citation>
    <scope>NUCLEOTIDE SEQUENCE [LARGE SCALE GENOMIC DNA]</scope>
    <source>
        <strain evidence="2">Candidatus Nitrospira sp. ZN2</strain>
    </source>
</reference>
<protein>
    <submittedName>
        <fullName evidence="2">Uncharacterized protein</fullName>
    </submittedName>
</protein>
<sequence length="149" mass="16462">MKEIVKRFATGLTTLAFAAALAAPALTYAAGSDKAPLEIKVRVSEKGFFDEKGKPYGGKRMLQIPKDTMVKITFVFGEDLTSLAAGDTHQIALRAEDGWKQETSPLWMMNRESTVSFLAGEKGRTQYRAYCILDCIGMEHLTNLIIQVI</sequence>
<evidence type="ECO:0000313" key="2">
    <source>
        <dbReference type="EMBL" id="CAE6769113.1"/>
    </source>
</evidence>
<comment type="caution">
    <text evidence="2">The sequence shown here is derived from an EMBL/GenBank/DDBJ whole genome shotgun (WGS) entry which is preliminary data.</text>
</comment>
<feature type="chain" id="PRO_5045550384" evidence="1">
    <location>
        <begin position="30"/>
        <end position="149"/>
    </location>
</feature>
<evidence type="ECO:0000256" key="1">
    <source>
        <dbReference type="SAM" id="SignalP"/>
    </source>
</evidence>
<gene>
    <name evidence="2" type="ORF">NSPZN2_40188</name>
</gene>
<evidence type="ECO:0000313" key="3">
    <source>
        <dbReference type="Proteomes" id="UP000675880"/>
    </source>
</evidence>
<keyword evidence="1" id="KW-0732">Signal</keyword>
<dbReference type="EMBL" id="CAJNBJ010000017">
    <property type="protein sequence ID" value="CAE6769113.1"/>
    <property type="molecule type" value="Genomic_DNA"/>
</dbReference>
<organism evidence="2 3">
    <name type="scientific">Nitrospira defluvii</name>
    <dbReference type="NCBI Taxonomy" id="330214"/>
    <lineage>
        <taxon>Bacteria</taxon>
        <taxon>Pseudomonadati</taxon>
        <taxon>Nitrospirota</taxon>
        <taxon>Nitrospiria</taxon>
        <taxon>Nitrospirales</taxon>
        <taxon>Nitrospiraceae</taxon>
        <taxon>Nitrospira</taxon>
    </lineage>
</organism>
<dbReference type="RefSeq" id="WP_213043045.1">
    <property type="nucleotide sequence ID" value="NZ_CAJNBJ010000017.1"/>
</dbReference>
<dbReference type="Proteomes" id="UP000675880">
    <property type="component" value="Unassembled WGS sequence"/>
</dbReference>
<feature type="signal peptide" evidence="1">
    <location>
        <begin position="1"/>
        <end position="29"/>
    </location>
</feature>